<gene>
    <name evidence="1" type="ORF">IV203_026230</name>
</gene>
<evidence type="ECO:0000313" key="1">
    <source>
        <dbReference type="EMBL" id="KAG7362870.1"/>
    </source>
</evidence>
<dbReference type="EMBL" id="JAGRRH010000010">
    <property type="protein sequence ID" value="KAG7362870.1"/>
    <property type="molecule type" value="Genomic_DNA"/>
</dbReference>
<protein>
    <submittedName>
        <fullName evidence="1">Uncharacterized protein</fullName>
    </submittedName>
</protein>
<comment type="caution">
    <text evidence="1">The sequence shown here is derived from an EMBL/GenBank/DDBJ whole genome shotgun (WGS) entry which is preliminary data.</text>
</comment>
<dbReference type="AlphaFoldDB" id="A0A9K3LI81"/>
<evidence type="ECO:0000313" key="2">
    <source>
        <dbReference type="Proteomes" id="UP000693970"/>
    </source>
</evidence>
<proteinExistence type="predicted"/>
<reference evidence="1" key="2">
    <citation type="submission" date="2021-04" db="EMBL/GenBank/DDBJ databases">
        <authorList>
            <person name="Podell S."/>
        </authorList>
    </citation>
    <scope>NUCLEOTIDE SEQUENCE</scope>
    <source>
        <strain evidence="1">Hildebrandi</strain>
    </source>
</reference>
<sequence length="218" mass="24596">MCQLFNSREGPKGREFIGDVPTTAELKRVMNSPTPPPSRKNQRWPHLLELFQTDPAAAEVFEEMPELPDFSDAMSHIQEILQARKTEYGGYASTETAKRLIGDANRGKPVWNVGIDRSDFEKSNIARGVKNKNDELVLRGLEKYNSKRPQSEQLTLADVEQMRKDIKKAQNKLGKLKKKPVVDPIALAEAQAKVDTMVAIRDLICNLNDKCARQKVLP</sequence>
<keyword evidence="2" id="KW-1185">Reference proteome</keyword>
<organism evidence="1 2">
    <name type="scientific">Nitzschia inconspicua</name>
    <dbReference type="NCBI Taxonomy" id="303405"/>
    <lineage>
        <taxon>Eukaryota</taxon>
        <taxon>Sar</taxon>
        <taxon>Stramenopiles</taxon>
        <taxon>Ochrophyta</taxon>
        <taxon>Bacillariophyta</taxon>
        <taxon>Bacillariophyceae</taxon>
        <taxon>Bacillariophycidae</taxon>
        <taxon>Bacillariales</taxon>
        <taxon>Bacillariaceae</taxon>
        <taxon>Nitzschia</taxon>
    </lineage>
</organism>
<reference evidence="1" key="1">
    <citation type="journal article" date="2021" name="Sci. Rep.">
        <title>Diploid genomic architecture of Nitzschia inconspicua, an elite biomass production diatom.</title>
        <authorList>
            <person name="Oliver A."/>
            <person name="Podell S."/>
            <person name="Pinowska A."/>
            <person name="Traller J.C."/>
            <person name="Smith S.R."/>
            <person name="McClure R."/>
            <person name="Beliaev A."/>
            <person name="Bohutskyi P."/>
            <person name="Hill E.A."/>
            <person name="Rabines A."/>
            <person name="Zheng H."/>
            <person name="Allen L.Z."/>
            <person name="Kuo A."/>
            <person name="Grigoriev I.V."/>
            <person name="Allen A.E."/>
            <person name="Hazlebeck D."/>
            <person name="Allen E.E."/>
        </authorList>
    </citation>
    <scope>NUCLEOTIDE SEQUENCE</scope>
    <source>
        <strain evidence="1">Hildebrandi</strain>
    </source>
</reference>
<name>A0A9K3LI81_9STRA</name>
<dbReference type="Proteomes" id="UP000693970">
    <property type="component" value="Unassembled WGS sequence"/>
</dbReference>
<accession>A0A9K3LI81</accession>